<evidence type="ECO:0000256" key="1">
    <source>
        <dbReference type="SAM" id="Phobius"/>
    </source>
</evidence>
<dbReference type="PRINTS" id="PR00702">
    <property type="entry name" value="ACRIFLAVINRP"/>
</dbReference>
<feature type="transmembrane region" description="Helical" evidence="1">
    <location>
        <begin position="974"/>
        <end position="1000"/>
    </location>
</feature>
<keyword evidence="3" id="KW-1185">Reference proteome</keyword>
<proteinExistence type="predicted"/>
<keyword evidence="1" id="KW-0472">Membrane</keyword>
<dbReference type="Gene3D" id="3.30.70.1430">
    <property type="entry name" value="Multidrug efflux transporter AcrB pore domain"/>
    <property type="match status" value="2"/>
</dbReference>
<name>A0A9X3YLN9_9GAMM</name>
<keyword evidence="1" id="KW-1133">Transmembrane helix</keyword>
<dbReference type="Gene3D" id="3.30.2090.10">
    <property type="entry name" value="Multidrug efflux transporter AcrB TolC docking domain, DN and DC subdomains"/>
    <property type="match status" value="2"/>
</dbReference>
<dbReference type="Proteomes" id="UP001139971">
    <property type="component" value="Unassembled WGS sequence"/>
</dbReference>
<dbReference type="InterPro" id="IPR001036">
    <property type="entry name" value="Acrflvin-R"/>
</dbReference>
<dbReference type="InterPro" id="IPR010583">
    <property type="entry name" value="MipA"/>
</dbReference>
<accession>A0A9X3YLN9</accession>
<dbReference type="EMBL" id="JAOVZO020000017">
    <property type="protein sequence ID" value="MDC8013525.1"/>
    <property type="molecule type" value="Genomic_DNA"/>
</dbReference>
<dbReference type="Gene3D" id="1.20.1640.10">
    <property type="entry name" value="Multidrug efflux transporter AcrB transmembrane domain"/>
    <property type="match status" value="2"/>
</dbReference>
<dbReference type="PANTHER" id="PTHR32063:SF77">
    <property type="entry name" value="ACR FAMILY TRANSPORT PROTEIN"/>
    <property type="match status" value="1"/>
</dbReference>
<feature type="transmembrane region" description="Helical" evidence="1">
    <location>
        <begin position="896"/>
        <end position="922"/>
    </location>
</feature>
<dbReference type="Gene3D" id="3.30.70.1440">
    <property type="entry name" value="Multidrug efflux transporter AcrB pore domain"/>
    <property type="match status" value="1"/>
</dbReference>
<protein>
    <submittedName>
        <fullName evidence="2">Efflux RND transporter permease subunit</fullName>
    </submittedName>
</protein>
<dbReference type="Gene3D" id="3.30.70.1320">
    <property type="entry name" value="Multidrug efflux transporter AcrB pore domain like"/>
    <property type="match status" value="1"/>
</dbReference>
<feature type="transmembrane region" description="Helical" evidence="1">
    <location>
        <begin position="461"/>
        <end position="488"/>
    </location>
</feature>
<feature type="transmembrane region" description="Helical" evidence="1">
    <location>
        <begin position="358"/>
        <end position="378"/>
    </location>
</feature>
<feature type="transmembrane region" description="Helical" evidence="1">
    <location>
        <begin position="429"/>
        <end position="449"/>
    </location>
</feature>
<feature type="transmembrane region" description="Helical" evidence="1">
    <location>
        <begin position="870"/>
        <end position="890"/>
    </location>
</feature>
<dbReference type="SUPFAM" id="SSF82866">
    <property type="entry name" value="Multidrug efflux transporter AcrB transmembrane domain"/>
    <property type="match status" value="2"/>
</dbReference>
<dbReference type="Gene3D" id="2.40.160.60">
    <property type="entry name" value="Outer membrane protein transport protein (OMPP1/FadL/TodX)"/>
    <property type="match status" value="1"/>
</dbReference>
<dbReference type="GO" id="GO:0005886">
    <property type="term" value="C:plasma membrane"/>
    <property type="evidence" value="ECO:0007669"/>
    <property type="project" value="TreeGrafter"/>
</dbReference>
<dbReference type="PANTHER" id="PTHR32063">
    <property type="match status" value="1"/>
</dbReference>
<evidence type="ECO:0000313" key="3">
    <source>
        <dbReference type="Proteomes" id="UP001139971"/>
    </source>
</evidence>
<comment type="caution">
    <text evidence="2">The sequence shown here is derived from an EMBL/GenBank/DDBJ whole genome shotgun (WGS) entry which is preliminary data.</text>
</comment>
<feature type="transmembrane region" description="Helical" evidence="1">
    <location>
        <begin position="840"/>
        <end position="863"/>
    </location>
</feature>
<gene>
    <name evidence="2" type="ORF">OD750_013355</name>
</gene>
<dbReference type="SUPFAM" id="SSF82693">
    <property type="entry name" value="Multidrug efflux transporter AcrB pore domain, PN1, PN2, PC1 and PC2 subdomains"/>
    <property type="match status" value="3"/>
</dbReference>
<dbReference type="InterPro" id="IPR027463">
    <property type="entry name" value="AcrB_DN_DC_subdom"/>
</dbReference>
<evidence type="ECO:0000313" key="2">
    <source>
        <dbReference type="EMBL" id="MDC8013525.1"/>
    </source>
</evidence>
<dbReference type="Pfam" id="PF06629">
    <property type="entry name" value="MipA"/>
    <property type="match status" value="1"/>
</dbReference>
<dbReference type="Pfam" id="PF00873">
    <property type="entry name" value="ACR_tran"/>
    <property type="match status" value="1"/>
</dbReference>
<feature type="transmembrane region" description="Helical" evidence="1">
    <location>
        <begin position="329"/>
        <end position="351"/>
    </location>
</feature>
<reference evidence="2" key="1">
    <citation type="submission" date="2023-02" db="EMBL/GenBank/DDBJ databases">
        <title>Tahibacter soli sp. nov. isolated from soil.</title>
        <authorList>
            <person name="Baek J.H."/>
            <person name="Lee J.K."/>
            <person name="Choi D.G."/>
            <person name="Jeon C.O."/>
        </authorList>
    </citation>
    <scope>NUCLEOTIDE SEQUENCE</scope>
    <source>
        <strain evidence="2">BL</strain>
    </source>
</reference>
<feature type="transmembrane region" description="Helical" evidence="1">
    <location>
        <begin position="384"/>
        <end position="408"/>
    </location>
</feature>
<dbReference type="SUPFAM" id="SSF82714">
    <property type="entry name" value="Multidrug efflux transporter AcrB TolC docking domain, DN and DC subdomains"/>
    <property type="match status" value="2"/>
</dbReference>
<sequence length="1305" mass="137760">MNLATWSIRNPIPAILLFALLTLAGLWGFARLPVQALPDIDLPVVVVTLAQPGAAPAQLETEVARKVEDSLSTLAGLKHLRTTVSDGLVTIRVEFVLEKRLSDALIETKNAVDRTRADLPEDLLQPTVESVVVAGEPILGYAVASSRLDETALSWFVDDTIAKRVLAVPGVGRFERVGGVAREVRVEVDPVRLAALGVTAADVSRALREMQQESSGGAGRVGGAEQSVRTIATVRRASELAAWPIALPDGRRLRLDEIAAVRDGAAERRQAALLDGRPVVGFRLYRAKGHDDTRIAEGVAAALAELAAGDASLRADIVYDRVDYTRQQYAGSMQMLLEGALLAVLVVFAFLRDWRATLVAALALPLSILPTFAAMYWLGYSLNMLTLLALAVIVGVLVDDAIVEVENIERHRRYGKPMREAVVDAVDEIALAVVATTLALVVVFLPTALMSGVPGLFFRQFGWTAVVAVLMSLLVARALTPMLAAFVLKDAPQREHVDGRVTRSYLAAVRWCLAHRTATLAGATGFLAASLALVPLIPTGFVPAADRGHTTIAVELPPGSSLADTLAAIEAARASLAGVDGIARVFATAGATSGENDDGEAADVRRGSLVLTFAPRGEREGQSEIERRIRERLGDVAGARFALSSGAPGEKLQLILTGDDTAALTTSARAIERELRGVASLSNVTSSASLERPEIVFRPDARLAAERGVTAATIGDTLRIATSGDFDARVARLNLDNRQLYIRVRLPDAARNDLAALANLRVPGRDGLVPLSTIAAVALESGPAQIERYDRRRYVMLTADLGGSPLGPALEAAMALPSVAALPSSVRLVEEGDAEMAGELAAGFSMAIVVGLVCVFCVLAVLFKDFLQPLTILSAIPLSLGGAFVALLLGGSELDIPALIGLVMLMGIVSKNSILLVEYAVLGMRERGLSAVDAMLDACAKRARPIVMTSLAMIAGMAPIALGLGPDASFRQPMAIAVIGGLVTSTALSLLVVPVVFACVDAARRRAAQFFSSGARAGCRTQQPIDLAIGAGTMNRETAFVRRKAHTFAAFAVLLPFGAAIADAPPDDDAWHVVLGAGVGSRPLFPGSDKTETQALPFINARRGNFFVGRAPGMPGLGVGYDLWHTENFRVGAAISAQPTKLRDEDDADEDPRLRGLGDIDGTAYAGFYAVYERGWFELSGGVATDAAGKDHGTIVSLDAQANLDVTDRLRVSFGPGVSWSNAKRNQTFFGVDAAQAAASGLAPYTPDAGASEVRFSLGATYRLGEKWSLGARATAARLQGDAKDSPIVADENQNTVGVFAAYRF</sequence>
<dbReference type="GO" id="GO:0042910">
    <property type="term" value="F:xenobiotic transmembrane transporter activity"/>
    <property type="evidence" value="ECO:0007669"/>
    <property type="project" value="TreeGrafter"/>
</dbReference>
<feature type="transmembrane region" description="Helical" evidence="1">
    <location>
        <begin position="943"/>
        <end position="962"/>
    </location>
</feature>
<keyword evidence="1" id="KW-0812">Transmembrane</keyword>
<organism evidence="2 3">
    <name type="scientific">Tahibacter soli</name>
    <dbReference type="NCBI Taxonomy" id="2983605"/>
    <lineage>
        <taxon>Bacteria</taxon>
        <taxon>Pseudomonadati</taxon>
        <taxon>Pseudomonadota</taxon>
        <taxon>Gammaproteobacteria</taxon>
        <taxon>Lysobacterales</taxon>
        <taxon>Rhodanobacteraceae</taxon>
        <taxon>Tahibacter</taxon>
    </lineage>
</organism>
<dbReference type="RefSeq" id="WP_272841948.1">
    <property type="nucleotide sequence ID" value="NZ_JAOVZO020000017.1"/>
</dbReference>